<dbReference type="InterPro" id="IPR039329">
    <property type="entry name" value="SIAE"/>
</dbReference>
<organism evidence="5 6">
    <name type="scientific">Humisphaera borealis</name>
    <dbReference type="NCBI Taxonomy" id="2807512"/>
    <lineage>
        <taxon>Bacteria</taxon>
        <taxon>Pseudomonadati</taxon>
        <taxon>Planctomycetota</taxon>
        <taxon>Phycisphaerae</taxon>
        <taxon>Tepidisphaerales</taxon>
        <taxon>Tepidisphaeraceae</taxon>
        <taxon>Humisphaera</taxon>
    </lineage>
</organism>
<dbReference type="Gene3D" id="3.40.50.1110">
    <property type="entry name" value="SGNH hydrolase"/>
    <property type="match status" value="1"/>
</dbReference>
<dbReference type="EMBL" id="CP063458">
    <property type="protein sequence ID" value="QOV89790.1"/>
    <property type="molecule type" value="Genomic_DNA"/>
</dbReference>
<dbReference type="GO" id="GO:0001681">
    <property type="term" value="F:sialate O-acetylesterase activity"/>
    <property type="evidence" value="ECO:0007669"/>
    <property type="project" value="InterPro"/>
</dbReference>
<reference evidence="5 6" key="1">
    <citation type="submission" date="2020-10" db="EMBL/GenBank/DDBJ databases">
        <title>Wide distribution of Phycisphaera-like planctomycetes from WD2101 soil group in peatlands and genome analysis of the first cultivated representative.</title>
        <authorList>
            <person name="Dedysh S.N."/>
            <person name="Beletsky A.V."/>
            <person name="Ivanova A."/>
            <person name="Kulichevskaya I.S."/>
            <person name="Suzina N.E."/>
            <person name="Philippov D.A."/>
            <person name="Rakitin A.L."/>
            <person name="Mardanov A.V."/>
            <person name="Ravin N.V."/>
        </authorList>
    </citation>
    <scope>NUCLEOTIDE SEQUENCE [LARGE SCALE GENOMIC DNA]</scope>
    <source>
        <strain evidence="5 6">M1803</strain>
    </source>
</reference>
<feature type="chain" id="PRO_5034999119" evidence="3">
    <location>
        <begin position="25"/>
        <end position="507"/>
    </location>
</feature>
<dbReference type="PANTHER" id="PTHR22901">
    <property type="entry name" value="SIALATE O-ACETYLESTERASE"/>
    <property type="match status" value="1"/>
</dbReference>
<keyword evidence="6" id="KW-1185">Reference proteome</keyword>
<protein>
    <submittedName>
        <fullName evidence="5">Sialate O-acetylesterase</fullName>
    </submittedName>
</protein>
<proteinExistence type="predicted"/>
<feature type="domain" description="Sialate O-acetylesterase" evidence="4">
    <location>
        <begin position="292"/>
        <end position="397"/>
    </location>
</feature>
<name>A0A7M2WZ77_9BACT</name>
<dbReference type="SUPFAM" id="SSF52266">
    <property type="entry name" value="SGNH hydrolase"/>
    <property type="match status" value="1"/>
</dbReference>
<dbReference type="RefSeq" id="WP_206292848.1">
    <property type="nucleotide sequence ID" value="NZ_CP063458.1"/>
</dbReference>
<feature type="compositionally biased region" description="Low complexity" evidence="2">
    <location>
        <begin position="251"/>
        <end position="267"/>
    </location>
</feature>
<dbReference type="Proteomes" id="UP000593765">
    <property type="component" value="Chromosome"/>
</dbReference>
<evidence type="ECO:0000256" key="3">
    <source>
        <dbReference type="SAM" id="SignalP"/>
    </source>
</evidence>
<gene>
    <name evidence="5" type="ORF">IPV69_27015</name>
</gene>
<evidence type="ECO:0000256" key="1">
    <source>
        <dbReference type="ARBA" id="ARBA00022801"/>
    </source>
</evidence>
<evidence type="ECO:0000256" key="2">
    <source>
        <dbReference type="SAM" id="MobiDB-lite"/>
    </source>
</evidence>
<dbReference type="Gene3D" id="2.60.40.10">
    <property type="entry name" value="Immunoglobulins"/>
    <property type="match status" value="1"/>
</dbReference>
<dbReference type="KEGG" id="hbs:IPV69_27015"/>
<dbReference type="GO" id="GO:0005975">
    <property type="term" value="P:carbohydrate metabolic process"/>
    <property type="evidence" value="ECO:0007669"/>
    <property type="project" value="TreeGrafter"/>
</dbReference>
<accession>A0A7M2WZ77</accession>
<keyword evidence="3" id="KW-0732">Signal</keyword>
<feature type="region of interest" description="Disordered" evidence="2">
    <location>
        <begin position="251"/>
        <end position="280"/>
    </location>
</feature>
<feature type="domain" description="Sialate O-acetylesterase" evidence="4">
    <location>
        <begin position="107"/>
        <end position="209"/>
    </location>
</feature>
<dbReference type="PANTHER" id="PTHR22901:SF0">
    <property type="entry name" value="SIALATE O-ACETYLESTERASE"/>
    <property type="match status" value="1"/>
</dbReference>
<evidence type="ECO:0000313" key="6">
    <source>
        <dbReference type="Proteomes" id="UP000593765"/>
    </source>
</evidence>
<dbReference type="AlphaFoldDB" id="A0A7M2WZ77"/>
<dbReference type="InterPro" id="IPR005181">
    <property type="entry name" value="SASA"/>
</dbReference>
<dbReference type="InterPro" id="IPR036514">
    <property type="entry name" value="SGNH_hydro_sf"/>
</dbReference>
<sequence length="507" mass="54315">MNRFNRILASSLLALVAAPSAVLADVRLPAIFSDHMVLQQQKAAAVWGWADAGEEVTVSVDKATATTKAGTDGKWTAKLDKLPAGGPFTLIVKGRNTLTVKDVLVGEVWLCSGQSNMAMTVNRSNDFEKEQAAATNKLIRMYTVPRNPQRAPVDDAKGTWVVCAPESVGLFSAAGYFFGREIQPALQVPVGLINSSYGGTDIAAWTSEEVQLPIPALKAQFEDWAKKDATYDPAKAQAAFEKAQTAWKAKAAEAKAAGKPAPRAPAKPNQPSKDQNHPANLYNGMIVPVMPYTIRGAIWYQGEHNSRNAESGTLYATQMALLIKDWRTRWGDDFAFGIVQLPNFARPGEGWMLVRESMLKTVQTVPNTGLAITVDVGDPGDIHPKDKQTVGKRLANWALATVYGKSDVAAMGPLPAGHEIKGGSIVLKFTHAHGGLVAKGGTLTGFTIAGEDRKFVPAVAKIEGDTVVVSSPDVAKPTAVRYAWQDNPVCNLFNGAGLPASPFRTDQ</sequence>
<dbReference type="InterPro" id="IPR013783">
    <property type="entry name" value="Ig-like_fold"/>
</dbReference>
<evidence type="ECO:0000313" key="5">
    <source>
        <dbReference type="EMBL" id="QOV89790.1"/>
    </source>
</evidence>
<feature type="signal peptide" evidence="3">
    <location>
        <begin position="1"/>
        <end position="24"/>
    </location>
</feature>
<evidence type="ECO:0000259" key="4">
    <source>
        <dbReference type="Pfam" id="PF03629"/>
    </source>
</evidence>
<keyword evidence="1" id="KW-0378">Hydrolase</keyword>
<dbReference type="Pfam" id="PF03629">
    <property type="entry name" value="SASA"/>
    <property type="match status" value="2"/>
</dbReference>